<evidence type="ECO:0000256" key="4">
    <source>
        <dbReference type="ARBA" id="ARBA00022692"/>
    </source>
</evidence>
<accession>A0A4V2Q8N7</accession>
<dbReference type="PANTHER" id="PTHR33452:SF1">
    <property type="entry name" value="INNER MEMBRANE PROTEIN YPHA-RELATED"/>
    <property type="match status" value="1"/>
</dbReference>
<evidence type="ECO:0000313" key="8">
    <source>
        <dbReference type="EMBL" id="TCL37595.1"/>
    </source>
</evidence>
<comment type="similarity">
    <text evidence="2">Belongs to the DoxX family.</text>
</comment>
<protein>
    <submittedName>
        <fullName evidence="8">Putative oxidoreductase</fullName>
    </submittedName>
</protein>
<comment type="subcellular location">
    <subcellularLocation>
        <location evidence="1">Cell membrane</location>
        <topology evidence="1">Multi-pass membrane protein</topology>
    </subcellularLocation>
</comment>
<keyword evidence="6 7" id="KW-0472">Membrane</keyword>
<dbReference type="InterPro" id="IPR051907">
    <property type="entry name" value="DoxX-like_oxidoreductase"/>
</dbReference>
<keyword evidence="5 7" id="KW-1133">Transmembrane helix</keyword>
<evidence type="ECO:0000256" key="6">
    <source>
        <dbReference type="ARBA" id="ARBA00023136"/>
    </source>
</evidence>
<evidence type="ECO:0000313" key="9">
    <source>
        <dbReference type="Proteomes" id="UP000295063"/>
    </source>
</evidence>
<comment type="caution">
    <text evidence="8">The sequence shown here is derived from an EMBL/GenBank/DDBJ whole genome shotgun (WGS) entry which is preliminary data.</text>
</comment>
<evidence type="ECO:0000256" key="5">
    <source>
        <dbReference type="ARBA" id="ARBA00022989"/>
    </source>
</evidence>
<dbReference type="RefSeq" id="WP_132078380.1">
    <property type="nucleotide sequence ID" value="NZ_DALYTA010000023.1"/>
</dbReference>
<feature type="transmembrane region" description="Helical" evidence="7">
    <location>
        <begin position="83"/>
        <end position="109"/>
    </location>
</feature>
<dbReference type="AlphaFoldDB" id="A0A4V2Q8N7"/>
<evidence type="ECO:0000256" key="1">
    <source>
        <dbReference type="ARBA" id="ARBA00004651"/>
    </source>
</evidence>
<feature type="transmembrane region" description="Helical" evidence="7">
    <location>
        <begin position="115"/>
        <end position="131"/>
    </location>
</feature>
<dbReference type="InterPro" id="IPR032808">
    <property type="entry name" value="DoxX"/>
</dbReference>
<dbReference type="GO" id="GO:0005886">
    <property type="term" value="C:plasma membrane"/>
    <property type="evidence" value="ECO:0007669"/>
    <property type="project" value="UniProtKB-SubCell"/>
</dbReference>
<dbReference type="OrthoDB" id="9813193at2"/>
<reference evidence="8 9" key="1">
    <citation type="submission" date="2019-03" db="EMBL/GenBank/DDBJ databases">
        <title>Genomic Encyclopedia of Type Strains, Phase IV (KMG-IV): sequencing the most valuable type-strain genomes for metagenomic binning, comparative biology and taxonomic classification.</title>
        <authorList>
            <person name="Goeker M."/>
        </authorList>
    </citation>
    <scope>NUCLEOTIDE SEQUENCE [LARGE SCALE GENOMIC DNA]</scope>
    <source>
        <strain evidence="8 9">DSM 15969</strain>
    </source>
</reference>
<evidence type="ECO:0000256" key="7">
    <source>
        <dbReference type="SAM" id="Phobius"/>
    </source>
</evidence>
<feature type="transmembrane region" description="Helical" evidence="7">
    <location>
        <begin position="50"/>
        <end position="76"/>
    </location>
</feature>
<feature type="transmembrane region" description="Helical" evidence="7">
    <location>
        <begin position="12"/>
        <end position="30"/>
    </location>
</feature>
<keyword evidence="4 7" id="KW-0812">Transmembrane</keyword>
<organism evidence="8 9">
    <name type="scientific">Anaerospora hongkongensis</name>
    <dbReference type="NCBI Taxonomy" id="244830"/>
    <lineage>
        <taxon>Bacteria</taxon>
        <taxon>Bacillati</taxon>
        <taxon>Bacillota</taxon>
        <taxon>Negativicutes</taxon>
        <taxon>Selenomonadales</taxon>
        <taxon>Sporomusaceae</taxon>
        <taxon>Anaerospora</taxon>
    </lineage>
</organism>
<dbReference type="EMBL" id="SLUI01000005">
    <property type="protein sequence ID" value="TCL37595.1"/>
    <property type="molecule type" value="Genomic_DNA"/>
</dbReference>
<dbReference type="Pfam" id="PF07681">
    <property type="entry name" value="DoxX"/>
    <property type="match status" value="1"/>
</dbReference>
<name>A0A4V2Q8N7_9FIRM</name>
<keyword evidence="9" id="KW-1185">Reference proteome</keyword>
<keyword evidence="3" id="KW-1003">Cell membrane</keyword>
<dbReference type="PANTHER" id="PTHR33452">
    <property type="entry name" value="OXIDOREDUCTASE CATD-RELATED"/>
    <property type="match status" value="1"/>
</dbReference>
<evidence type="ECO:0000256" key="2">
    <source>
        <dbReference type="ARBA" id="ARBA00006679"/>
    </source>
</evidence>
<evidence type="ECO:0000256" key="3">
    <source>
        <dbReference type="ARBA" id="ARBA00022475"/>
    </source>
</evidence>
<sequence>MIFSNLHKYKDEGLLFLRVGMGLMMIYHGAPKIMGGVEGWIKVGSAMKFLGITFAPAFWGFMAACAEFFGGALIMLGLGTRIACAMVTMTMAVAVAMKLGTGAGLFGASQALENGIVYISLLIAGPGIYSLDHRLFVAGKSNMGTIYKSN</sequence>
<dbReference type="Proteomes" id="UP000295063">
    <property type="component" value="Unassembled WGS sequence"/>
</dbReference>
<gene>
    <name evidence="8" type="ORF">EV210_10525</name>
</gene>
<proteinExistence type="inferred from homology"/>